<keyword evidence="5" id="KW-0479">Metal-binding</keyword>
<dbReference type="PANTHER" id="PTHR46095">
    <property type="entry name" value="ZINC FINGER PROTEIN 593"/>
    <property type="match status" value="1"/>
</dbReference>
<dbReference type="AlphaFoldDB" id="A0A9N9RQE6"/>
<evidence type="ECO:0000259" key="14">
    <source>
        <dbReference type="PROSITE" id="PS00028"/>
    </source>
</evidence>
<gene>
    <name evidence="15" type="ORF">CHIRRI_LOCUS4578</name>
</gene>
<evidence type="ECO:0000256" key="5">
    <source>
        <dbReference type="ARBA" id="ARBA00022723"/>
    </source>
</evidence>
<evidence type="ECO:0000256" key="7">
    <source>
        <dbReference type="ARBA" id="ARBA00022833"/>
    </source>
</evidence>
<dbReference type="GO" id="GO:0005634">
    <property type="term" value="C:nucleus"/>
    <property type="evidence" value="ECO:0007669"/>
    <property type="project" value="UniProtKB-SubCell"/>
</dbReference>
<evidence type="ECO:0000313" key="15">
    <source>
        <dbReference type="EMBL" id="CAG9801656.1"/>
    </source>
</evidence>
<evidence type="ECO:0000256" key="1">
    <source>
        <dbReference type="ARBA" id="ARBA00004123"/>
    </source>
</evidence>
<dbReference type="InterPro" id="IPR022755">
    <property type="entry name" value="Znf_C2H2_jaz"/>
</dbReference>
<keyword evidence="16" id="KW-1185">Reference proteome</keyword>
<keyword evidence="8" id="KW-0539">Nucleus</keyword>
<evidence type="ECO:0000256" key="9">
    <source>
        <dbReference type="ARBA" id="ARBA00038064"/>
    </source>
</evidence>
<keyword evidence="4" id="KW-0690">Ribosome biogenesis</keyword>
<organism evidence="15 16">
    <name type="scientific">Chironomus riparius</name>
    <dbReference type="NCBI Taxonomy" id="315576"/>
    <lineage>
        <taxon>Eukaryota</taxon>
        <taxon>Metazoa</taxon>
        <taxon>Ecdysozoa</taxon>
        <taxon>Arthropoda</taxon>
        <taxon>Hexapoda</taxon>
        <taxon>Insecta</taxon>
        <taxon>Pterygota</taxon>
        <taxon>Neoptera</taxon>
        <taxon>Endopterygota</taxon>
        <taxon>Diptera</taxon>
        <taxon>Nematocera</taxon>
        <taxon>Chironomoidea</taxon>
        <taxon>Chironomidae</taxon>
        <taxon>Chironominae</taxon>
        <taxon>Chironomus</taxon>
    </lineage>
</organism>
<dbReference type="OrthoDB" id="24683at2759"/>
<dbReference type="GO" id="GO:0005737">
    <property type="term" value="C:cytoplasm"/>
    <property type="evidence" value="ECO:0007669"/>
    <property type="project" value="UniProtKB-SubCell"/>
</dbReference>
<feature type="domain" description="C2H2-type" evidence="14">
    <location>
        <begin position="59"/>
        <end position="81"/>
    </location>
</feature>
<comment type="similarity">
    <text evidence="9">Belongs to the ZNF593/BUD20 C2H2-type zinc-finger protein family.</text>
</comment>
<dbReference type="InterPro" id="IPR003604">
    <property type="entry name" value="Matrin/U1-like-C_Znf_C2H2"/>
</dbReference>
<evidence type="ECO:0000256" key="11">
    <source>
        <dbReference type="ARBA" id="ARBA00065398"/>
    </source>
</evidence>
<protein>
    <recommendedName>
        <fullName evidence="12">Zinc finger protein 593 homolog</fullName>
    </recommendedName>
</protein>
<keyword evidence="7" id="KW-0862">Zinc</keyword>
<evidence type="ECO:0000256" key="4">
    <source>
        <dbReference type="ARBA" id="ARBA00022517"/>
    </source>
</evidence>
<dbReference type="InterPro" id="IPR036236">
    <property type="entry name" value="Znf_C2H2_sf"/>
</dbReference>
<dbReference type="GO" id="GO:0043021">
    <property type="term" value="F:ribonucleoprotein complex binding"/>
    <property type="evidence" value="ECO:0007669"/>
    <property type="project" value="UniProtKB-ARBA"/>
</dbReference>
<evidence type="ECO:0000256" key="3">
    <source>
        <dbReference type="ARBA" id="ARBA00022490"/>
    </source>
</evidence>
<evidence type="ECO:0000256" key="10">
    <source>
        <dbReference type="ARBA" id="ARBA00057732"/>
    </source>
</evidence>
<proteinExistence type="inferred from homology"/>
<reference evidence="15" key="2">
    <citation type="submission" date="2022-10" db="EMBL/GenBank/DDBJ databases">
        <authorList>
            <consortium name="ENA_rothamsted_submissions"/>
            <consortium name="culmorum"/>
            <person name="King R."/>
        </authorList>
    </citation>
    <scope>NUCLEOTIDE SEQUENCE</scope>
</reference>
<evidence type="ECO:0000256" key="6">
    <source>
        <dbReference type="ARBA" id="ARBA00022771"/>
    </source>
</evidence>
<dbReference type="InterPro" id="IPR051879">
    <property type="entry name" value="C2H2-ZF_Maturation_Protein"/>
</dbReference>
<dbReference type="GO" id="GO:0042254">
    <property type="term" value="P:ribosome biogenesis"/>
    <property type="evidence" value="ECO:0007669"/>
    <property type="project" value="UniProtKB-KW"/>
</dbReference>
<dbReference type="EMBL" id="OU895878">
    <property type="protein sequence ID" value="CAG9801656.1"/>
    <property type="molecule type" value="Genomic_DNA"/>
</dbReference>
<dbReference type="PROSITE" id="PS00028">
    <property type="entry name" value="ZINC_FINGER_C2H2_1"/>
    <property type="match status" value="1"/>
</dbReference>
<dbReference type="GO" id="GO:0008270">
    <property type="term" value="F:zinc ion binding"/>
    <property type="evidence" value="ECO:0007669"/>
    <property type="project" value="UniProtKB-KW"/>
</dbReference>
<accession>A0A9N9RQE6</accession>
<keyword evidence="6" id="KW-0863">Zinc-finger</keyword>
<keyword evidence="3" id="KW-0963">Cytoplasm</keyword>
<reference evidence="15" key="1">
    <citation type="submission" date="2022-01" db="EMBL/GenBank/DDBJ databases">
        <authorList>
            <person name="King R."/>
        </authorList>
    </citation>
    <scope>NUCLEOTIDE SEQUENCE</scope>
</reference>
<dbReference type="SUPFAM" id="SSF57667">
    <property type="entry name" value="beta-beta-alpha zinc fingers"/>
    <property type="match status" value="1"/>
</dbReference>
<feature type="region of interest" description="Disordered" evidence="13">
    <location>
        <begin position="140"/>
        <end position="162"/>
    </location>
</feature>
<dbReference type="SMART" id="SM00451">
    <property type="entry name" value="ZnF_U1"/>
    <property type="match status" value="1"/>
</dbReference>
<dbReference type="GO" id="GO:0003676">
    <property type="term" value="F:nucleic acid binding"/>
    <property type="evidence" value="ECO:0007669"/>
    <property type="project" value="InterPro"/>
</dbReference>
<dbReference type="PANTHER" id="PTHR46095:SF1">
    <property type="entry name" value="ZINC FINGER PROTEIN 593"/>
    <property type="match status" value="1"/>
</dbReference>
<dbReference type="FunFam" id="3.30.160.60:FF:000299">
    <property type="entry name" value="Zinc finger protein 593"/>
    <property type="match status" value="1"/>
</dbReference>
<comment type="subcellular location">
    <subcellularLocation>
        <location evidence="2">Cytoplasm</location>
    </subcellularLocation>
    <subcellularLocation>
        <location evidence="1">Nucleus</location>
    </subcellularLocation>
</comment>
<evidence type="ECO:0000256" key="12">
    <source>
        <dbReference type="ARBA" id="ARBA00068297"/>
    </source>
</evidence>
<evidence type="ECO:0000256" key="8">
    <source>
        <dbReference type="ARBA" id="ARBA00023242"/>
    </source>
</evidence>
<comment type="function">
    <text evidence="10">Involved in pre-60S ribosomal particles maturation by promoting the nuclear export of the 60S ribosome.</text>
</comment>
<dbReference type="Proteomes" id="UP001153620">
    <property type="component" value="Chromosome 2"/>
</dbReference>
<feature type="region of interest" description="Disordered" evidence="13">
    <location>
        <begin position="89"/>
        <end position="125"/>
    </location>
</feature>
<dbReference type="Pfam" id="PF12171">
    <property type="entry name" value="zf-C2H2_jaz"/>
    <property type="match status" value="1"/>
</dbReference>
<dbReference type="Gene3D" id="3.30.160.60">
    <property type="entry name" value="Classic Zinc Finger"/>
    <property type="match status" value="1"/>
</dbReference>
<comment type="subunit">
    <text evidence="11">Associates with pre-60S ribosomal particles; released from the pre-60S particle very early in the cytoplasm.</text>
</comment>
<sequence>MPYARARHHDGHTRLRRRNRLRNKTKDLDQIDKDLKEGSDQLLNQEVDLDKPGFAQHYCLHCAKYYINQRALDDHFKTKVHKRRMKALENDPYTHEEAEKAAGHGSFDKTPAKRKMETQPSKDEYSCGKRVKVDYFTQEELNSKKRKSLNSSKVTEEQEMHE</sequence>
<evidence type="ECO:0000256" key="13">
    <source>
        <dbReference type="SAM" id="MobiDB-lite"/>
    </source>
</evidence>
<evidence type="ECO:0000256" key="2">
    <source>
        <dbReference type="ARBA" id="ARBA00004496"/>
    </source>
</evidence>
<evidence type="ECO:0000313" key="16">
    <source>
        <dbReference type="Proteomes" id="UP001153620"/>
    </source>
</evidence>
<dbReference type="InterPro" id="IPR013087">
    <property type="entry name" value="Znf_C2H2_type"/>
</dbReference>
<name>A0A9N9RQE6_9DIPT</name>